<evidence type="ECO:0000256" key="1">
    <source>
        <dbReference type="SAM" id="Phobius"/>
    </source>
</evidence>
<organism evidence="2 3">
    <name type="scientific">Dietzia timorensis</name>
    <dbReference type="NCBI Taxonomy" id="499555"/>
    <lineage>
        <taxon>Bacteria</taxon>
        <taxon>Bacillati</taxon>
        <taxon>Actinomycetota</taxon>
        <taxon>Actinomycetes</taxon>
        <taxon>Mycobacteriales</taxon>
        <taxon>Dietziaceae</taxon>
        <taxon>Dietzia</taxon>
    </lineage>
</organism>
<dbReference type="Proteomes" id="UP000186104">
    <property type="component" value="Chromosome"/>
</dbReference>
<dbReference type="AlphaFoldDB" id="A0A173LIH5"/>
<evidence type="ECO:0000313" key="2">
    <source>
        <dbReference type="EMBL" id="ANI91589.1"/>
    </source>
</evidence>
<sequence length="32" mass="3746">MVLFFEILLVVAVVVITLMSAYILYRFLHDES</sequence>
<dbReference type="EMBL" id="CP015961">
    <property type="protein sequence ID" value="ANI91589.1"/>
    <property type="molecule type" value="Genomic_DNA"/>
</dbReference>
<gene>
    <name evidence="2" type="ORF">BJL86_0788</name>
</gene>
<keyword evidence="1" id="KW-0812">Transmembrane</keyword>
<dbReference type="KEGG" id="dtm:BJL86_0788"/>
<protein>
    <submittedName>
        <fullName evidence="2">Uncharacterized protein</fullName>
    </submittedName>
</protein>
<feature type="transmembrane region" description="Helical" evidence="1">
    <location>
        <begin position="7"/>
        <end position="28"/>
    </location>
</feature>
<keyword evidence="3" id="KW-1185">Reference proteome</keyword>
<name>A0A173LIH5_9ACTN</name>
<accession>A0A173LIH5</accession>
<evidence type="ECO:0000313" key="3">
    <source>
        <dbReference type="Proteomes" id="UP000186104"/>
    </source>
</evidence>
<reference evidence="2 3" key="1">
    <citation type="submission" date="2016-06" db="EMBL/GenBank/DDBJ databases">
        <title>Complete genome sequence of a saline-alkali tolerant type strain Dietzia timorensis ID05-A0528T.</title>
        <authorList>
            <person name="Wu X."/>
        </authorList>
    </citation>
    <scope>NUCLEOTIDE SEQUENCE [LARGE SCALE GENOMIC DNA]</scope>
    <source>
        <strain evidence="2 3">ID05-A0528</strain>
    </source>
</reference>
<proteinExistence type="predicted"/>
<keyword evidence="1" id="KW-0472">Membrane</keyword>
<keyword evidence="1" id="KW-1133">Transmembrane helix</keyword>